<dbReference type="SUPFAM" id="SSF53335">
    <property type="entry name" value="S-adenosyl-L-methionine-dependent methyltransferases"/>
    <property type="match status" value="1"/>
</dbReference>
<evidence type="ECO:0000256" key="3">
    <source>
        <dbReference type="ARBA" id="ARBA00047418"/>
    </source>
</evidence>
<evidence type="ECO:0000313" key="11">
    <source>
        <dbReference type="Proteomes" id="UP000053237"/>
    </source>
</evidence>
<evidence type="ECO:0000256" key="8">
    <source>
        <dbReference type="PROSITE-ProRule" id="PRU00339"/>
    </source>
</evidence>
<name>A0A024FTA5_9STRA</name>
<comment type="catalytic activity">
    <reaction evidence="6">
        <text>a 5'-end (N(7)-methyl 5'-triphosphoguanosine)-ribonucleoside in snRNA + S-adenosyl-L-methionine = a 5'-end (N(2),N(7)-dimethyl 5'-triphosphoguanosine)-ribonucleoside in snRNA + S-adenosyl-L-homocysteine + H(+)</text>
        <dbReference type="Rhea" id="RHEA:78471"/>
        <dbReference type="Rhea" id="RHEA-COMP:19085"/>
        <dbReference type="Rhea" id="RHEA-COMP:19087"/>
        <dbReference type="ChEBI" id="CHEBI:15378"/>
        <dbReference type="ChEBI" id="CHEBI:57856"/>
        <dbReference type="ChEBI" id="CHEBI:59789"/>
        <dbReference type="ChEBI" id="CHEBI:156461"/>
        <dbReference type="ChEBI" id="CHEBI:172880"/>
    </reaction>
    <physiologicalReaction direction="left-to-right" evidence="6">
        <dbReference type="Rhea" id="RHEA:78472"/>
    </physiologicalReaction>
</comment>
<proteinExistence type="inferred from homology"/>
<dbReference type="SUPFAM" id="SSF48452">
    <property type="entry name" value="TPR-like"/>
    <property type="match status" value="1"/>
</dbReference>
<comment type="catalytic activity">
    <reaction evidence="5">
        <text>a 5'-end (N(2),N(7)-dimethyl 5'-triphosphoguanosine)-ribonucleoside in snRNA + S-adenosyl-L-methionine = a 5'-end (N(2),N(2),N(7)-trimethyl 5'-triphosphoguanosine)-ribonucleoside in snRNA + S-adenosyl-L-homocysteine + H(+)</text>
        <dbReference type="Rhea" id="RHEA:78479"/>
        <dbReference type="Rhea" id="RHEA-COMP:19087"/>
        <dbReference type="Rhea" id="RHEA-COMP:19089"/>
        <dbReference type="ChEBI" id="CHEBI:15378"/>
        <dbReference type="ChEBI" id="CHEBI:57856"/>
        <dbReference type="ChEBI" id="CHEBI:59789"/>
        <dbReference type="ChEBI" id="CHEBI:167623"/>
        <dbReference type="ChEBI" id="CHEBI:172880"/>
    </reaction>
    <physiologicalReaction direction="left-to-right" evidence="5">
        <dbReference type="Rhea" id="RHEA:78480"/>
    </physiologicalReaction>
</comment>
<evidence type="ECO:0000313" key="10">
    <source>
        <dbReference type="EMBL" id="CCI10127.1"/>
    </source>
</evidence>
<feature type="repeat" description="TPR" evidence="8">
    <location>
        <begin position="303"/>
        <end position="336"/>
    </location>
</feature>
<comment type="caution">
    <text evidence="10">The sequence shown here is derived from an EMBL/GenBank/DDBJ whole genome shotgun (WGS) entry which is preliminary data.</text>
</comment>
<feature type="region of interest" description="Disordered" evidence="9">
    <location>
        <begin position="368"/>
        <end position="400"/>
    </location>
</feature>
<evidence type="ECO:0000256" key="5">
    <source>
        <dbReference type="ARBA" id="ARBA00048763"/>
    </source>
</evidence>
<accession>A0A024FTA5</accession>
<dbReference type="Gene3D" id="1.25.40.10">
    <property type="entry name" value="Tetratricopeptide repeat domain"/>
    <property type="match status" value="1"/>
</dbReference>
<dbReference type="CDD" id="cd02440">
    <property type="entry name" value="AdoMet_MTases"/>
    <property type="match status" value="1"/>
</dbReference>
<evidence type="ECO:0000256" key="6">
    <source>
        <dbReference type="ARBA" id="ARBA00049075"/>
    </source>
</evidence>
<evidence type="ECO:0000256" key="1">
    <source>
        <dbReference type="ARBA" id="ARBA00018517"/>
    </source>
</evidence>
<dbReference type="InterPro" id="IPR019012">
    <property type="entry name" value="RNA_cap_Gua-N2-MeTrfase"/>
</dbReference>
<dbReference type="STRING" id="65357.A0A024FTA5"/>
<dbReference type="GO" id="GO:0005634">
    <property type="term" value="C:nucleus"/>
    <property type="evidence" value="ECO:0007669"/>
    <property type="project" value="TreeGrafter"/>
</dbReference>
<evidence type="ECO:0000256" key="7">
    <source>
        <dbReference type="ARBA" id="ARBA00049790"/>
    </source>
</evidence>
<protein>
    <recommendedName>
        <fullName evidence="1">Trimethylguanosine synthase</fullName>
    </recommendedName>
    <alternativeName>
        <fullName evidence="7">Cap-specific guanine-N(2) methyltransferase</fullName>
    </alternativeName>
</protein>
<dbReference type="PANTHER" id="PTHR14741:SF32">
    <property type="entry name" value="TRIMETHYLGUANOSINE SYNTHASE"/>
    <property type="match status" value="1"/>
</dbReference>
<dbReference type="EMBL" id="CAIX01000096">
    <property type="protein sequence ID" value="CCI10127.1"/>
    <property type="molecule type" value="Genomic_DNA"/>
</dbReference>
<evidence type="ECO:0000256" key="2">
    <source>
        <dbReference type="ARBA" id="ARBA00025783"/>
    </source>
</evidence>
<evidence type="ECO:0000256" key="9">
    <source>
        <dbReference type="SAM" id="MobiDB-lite"/>
    </source>
</evidence>
<dbReference type="GO" id="GO:0071164">
    <property type="term" value="F:RNA cap trimethylguanosine synthase activity"/>
    <property type="evidence" value="ECO:0007669"/>
    <property type="project" value="TreeGrafter"/>
</dbReference>
<feature type="region of interest" description="Disordered" evidence="9">
    <location>
        <begin position="434"/>
        <end position="471"/>
    </location>
</feature>
<comment type="similarity">
    <text evidence="2">Belongs to the methyltransferase superfamily. Trimethylguanosine synthase family.</text>
</comment>
<dbReference type="InterPro" id="IPR011990">
    <property type="entry name" value="TPR-like_helical_dom_sf"/>
</dbReference>
<dbReference type="Proteomes" id="UP000053237">
    <property type="component" value="Unassembled WGS sequence"/>
</dbReference>
<dbReference type="InterPro" id="IPR029063">
    <property type="entry name" value="SAM-dependent_MTases_sf"/>
</dbReference>
<dbReference type="PANTHER" id="PTHR14741">
    <property type="entry name" value="S-ADENOSYLMETHIONINE-DEPENDENT METHYLTRANSFERASE RELATED"/>
    <property type="match status" value="1"/>
</dbReference>
<dbReference type="Gene3D" id="3.40.50.150">
    <property type="entry name" value="Vaccinia Virus protein VP39"/>
    <property type="match status" value="1"/>
</dbReference>
<dbReference type="AlphaFoldDB" id="A0A024FTA5"/>
<keyword evidence="8" id="KW-0802">TPR repeat</keyword>
<organism evidence="10 11">
    <name type="scientific">Albugo candida</name>
    <dbReference type="NCBI Taxonomy" id="65357"/>
    <lineage>
        <taxon>Eukaryota</taxon>
        <taxon>Sar</taxon>
        <taxon>Stramenopiles</taxon>
        <taxon>Oomycota</taxon>
        <taxon>Peronosporomycetes</taxon>
        <taxon>Albuginales</taxon>
        <taxon>Albuginaceae</taxon>
        <taxon>Albugo</taxon>
    </lineage>
</organism>
<evidence type="ECO:0000256" key="4">
    <source>
        <dbReference type="ARBA" id="ARBA00048740"/>
    </source>
</evidence>
<gene>
    <name evidence="10" type="ORF">BN9_062410</name>
</gene>
<reference evidence="10 11" key="1">
    <citation type="submission" date="2012-05" db="EMBL/GenBank/DDBJ databases">
        <title>Recombination and specialization in a pathogen metapopulation.</title>
        <authorList>
            <person name="Gardiner A."/>
            <person name="Kemen E."/>
            <person name="Schultz-Larsen T."/>
            <person name="MacLean D."/>
            <person name="Van Oosterhout C."/>
            <person name="Jones J.D.G."/>
        </authorList>
    </citation>
    <scope>NUCLEOTIDE SEQUENCE [LARGE SCALE GENOMIC DNA]</scope>
    <source>
        <strain evidence="10 11">Ac Nc2</strain>
    </source>
</reference>
<comment type="catalytic activity">
    <reaction evidence="3">
        <text>a 5'-end (N(2),N(7)-dimethyl 5'-triphosphoguanosine)-ribonucleoside in snoRNA + S-adenosyl-L-methionine = a 5'-end (N(2),N(2),N(7)-trimethyl 5'-triphosphoguanosine)-ribonucleoside in snoRNA + S-adenosyl-L-homocysteine + H(+)</text>
        <dbReference type="Rhea" id="RHEA:78507"/>
        <dbReference type="Rhea" id="RHEA-COMP:19088"/>
        <dbReference type="Rhea" id="RHEA-COMP:19090"/>
        <dbReference type="ChEBI" id="CHEBI:15378"/>
        <dbReference type="ChEBI" id="CHEBI:57856"/>
        <dbReference type="ChEBI" id="CHEBI:59789"/>
        <dbReference type="ChEBI" id="CHEBI:167623"/>
        <dbReference type="ChEBI" id="CHEBI:172880"/>
    </reaction>
    <physiologicalReaction direction="left-to-right" evidence="3">
        <dbReference type="Rhea" id="RHEA:78508"/>
    </physiologicalReaction>
</comment>
<dbReference type="Pfam" id="PF09445">
    <property type="entry name" value="Methyltransf_15"/>
    <property type="match status" value="1"/>
</dbReference>
<sequence length="738" mass="84057">MSSTESRNLGPIAPQMLSEVSFERINEEFFALTKETTDRFDLQEFSRIRQSVETIIIQQKDHATFVMFCNVWHSILCEHKAEYVLQSTWPLLQEFVCLAAAHLYFGATDKARNILGECVSLYKSTKQTNELLLNDATKLLFKCVKFQDRLEQLTNRQKRVNPPPNVTARLLIEAEGLIVIAPLSIPLLIIQASSLLRLKRYRDCCLLLKEKSMVKLDPQLTLYYAQALDCCCLAEEATNVVTTFLHSVPSDDHTVVELHRFQKFGFLRSEARKALAENDYSAAVSCLTQCIILRNHHNDKELASIYFERGRANLLKNDLKSALRDLNGACKLNPDDQHYWLLLQTAKLKVRKHWIMIQTHEIWLTTNSSQGIQQTSKKRNRKRQRNGIQKTKRQRTQKSRIFISPEESINAQYFQSARLQLLDEMQQAGYDEHSLPTAFGKSGKECSKGQEMGEGIQEQHHDDDGDGGDVHSSAIVVQDDVVISDRIKANGSEYAVLLPKTEPEGEMSVETDTVQETFTKVADPIDPPSYLQQDRSIIKFWRQRYQLFNRYDEGIEMDYESWYSVTPQAIAEHIAERVRCGTVVDLFAGCGGNTIQLALTCHHVIAVEIDPDRIQKAKHNAKVYGVSDRIEWICGDAIQVLSKLQADVIFLSPPWGGLNYNRDLYTLEDMMINESCSGQDLFQLAVKVTGNIVYYLPKATSQDELQALVPEQSVSCDKVFLNGHEKVLVAYFGDLVRT</sequence>
<keyword evidence="11" id="KW-1185">Reference proteome</keyword>
<comment type="catalytic activity">
    <reaction evidence="4">
        <text>a 5'-end (N(7)-methyl 5'-triphosphoguanosine)-ribonucleoside in snoRNA + S-adenosyl-L-methionine = a 5'-end (N(2),N(7)-dimethyl 5'-triphosphoguanosine)-ribonucleoside in snoRNA + S-adenosyl-L-homocysteine + H(+)</text>
        <dbReference type="Rhea" id="RHEA:78475"/>
        <dbReference type="Rhea" id="RHEA-COMP:19086"/>
        <dbReference type="Rhea" id="RHEA-COMP:19088"/>
        <dbReference type="ChEBI" id="CHEBI:15378"/>
        <dbReference type="ChEBI" id="CHEBI:57856"/>
        <dbReference type="ChEBI" id="CHEBI:59789"/>
        <dbReference type="ChEBI" id="CHEBI:156461"/>
        <dbReference type="ChEBI" id="CHEBI:172880"/>
    </reaction>
    <physiologicalReaction direction="left-to-right" evidence="4">
        <dbReference type="Rhea" id="RHEA:78476"/>
    </physiologicalReaction>
</comment>
<dbReference type="InParanoid" id="A0A024FTA5"/>
<dbReference type="InterPro" id="IPR019734">
    <property type="entry name" value="TPR_rpt"/>
</dbReference>
<feature type="compositionally biased region" description="Basic residues" evidence="9">
    <location>
        <begin position="376"/>
        <end position="398"/>
    </location>
</feature>
<dbReference type="PROSITE" id="PS50005">
    <property type="entry name" value="TPR"/>
    <property type="match status" value="1"/>
</dbReference>
<dbReference type="OrthoDB" id="194443at2759"/>